<evidence type="ECO:0000313" key="8">
    <source>
        <dbReference type="Proteomes" id="UP000265040"/>
    </source>
</evidence>
<dbReference type="PANTHER" id="PTHR22950:SF226">
    <property type="entry name" value="SODIUM-COUPLED NEUTRAL AMINO ACID TRANSPORTER 8-RELATED"/>
    <property type="match status" value="1"/>
</dbReference>
<feature type="transmembrane region" description="Helical" evidence="5">
    <location>
        <begin position="339"/>
        <end position="356"/>
    </location>
</feature>
<feature type="transmembrane region" description="Helical" evidence="5">
    <location>
        <begin position="286"/>
        <end position="314"/>
    </location>
</feature>
<comment type="subcellular location">
    <subcellularLocation>
        <location evidence="1">Membrane</location>
        <topology evidence="1">Multi-pass membrane protein</topology>
    </subcellularLocation>
</comment>
<feature type="transmembrane region" description="Helical" evidence="5">
    <location>
        <begin position="95"/>
        <end position="119"/>
    </location>
</feature>
<evidence type="ECO:0000256" key="3">
    <source>
        <dbReference type="ARBA" id="ARBA00022989"/>
    </source>
</evidence>
<dbReference type="Proteomes" id="UP000265040">
    <property type="component" value="Chromosome 6"/>
</dbReference>
<feature type="transmembrane region" description="Helical" evidence="5">
    <location>
        <begin position="51"/>
        <end position="74"/>
    </location>
</feature>
<sequence>PEGSIPLHQPPLDVTAGPRLGSVGAVFIMLKSALGAGLLNFPWAFERAGGVHSAVTVELISLVFLISGLIILGYSSSISGQCTYQAVVKEVCGPAIGQLCEICFVFNLFMIAVAFLVIVNDQLEKLCGSLYELVTGLPESEMPYHFYTDQHFALVLLCALLILPLSIPKEISIQKYIRSGVLCCMCMFKTQMFYWQQTCFSEDERLMSHFLFSFFLVCVFVLQCHEASIAIYSSMENQRLSHWAFISVVSMIFCLIIYSLTGVYGYLTFGKDVKADILMSYASDDILMVIARLLFGVSIITIYPIILLLGRSVIQDPLLSWRRRCYGVVTVEFESRSRYVLTVLWVAVTLFIAVFVPDISKVISVIGGISAFFIFIFPGNSLVIHSYSVKCAANCKPPCLCLNRTLSGVCHAVSASVLEDQVKEMFI</sequence>
<dbReference type="PANTHER" id="PTHR22950">
    <property type="entry name" value="AMINO ACID TRANSPORTER"/>
    <property type="match status" value="1"/>
</dbReference>
<evidence type="ECO:0000313" key="7">
    <source>
        <dbReference type="Ensembl" id="ENSATEP00000014317.2"/>
    </source>
</evidence>
<reference evidence="7" key="1">
    <citation type="submission" date="2021-04" db="EMBL/GenBank/DDBJ databases">
        <authorList>
            <consortium name="Wellcome Sanger Institute Data Sharing"/>
        </authorList>
    </citation>
    <scope>NUCLEOTIDE SEQUENCE [LARGE SCALE GENOMIC DNA]</scope>
</reference>
<name>A0A3Q1HYY3_ANATE</name>
<feature type="domain" description="Amino acid transporter transmembrane" evidence="6">
    <location>
        <begin position="25"/>
        <end position="379"/>
    </location>
</feature>
<dbReference type="Pfam" id="PF01490">
    <property type="entry name" value="Aa_trans"/>
    <property type="match status" value="1"/>
</dbReference>
<dbReference type="InterPro" id="IPR013057">
    <property type="entry name" value="AA_transpt_TM"/>
</dbReference>
<feature type="transmembrane region" description="Helical" evidence="5">
    <location>
        <begin position="176"/>
        <end position="194"/>
    </location>
</feature>
<protein>
    <recommendedName>
        <fullName evidence="6">Amino acid transporter transmembrane domain-containing protein</fullName>
    </recommendedName>
</protein>
<accession>A0A3Q1HYY3</accession>
<keyword evidence="2 5" id="KW-0812">Transmembrane</keyword>
<feature type="transmembrane region" description="Helical" evidence="5">
    <location>
        <begin position="206"/>
        <end position="222"/>
    </location>
</feature>
<keyword evidence="4 5" id="KW-0472">Membrane</keyword>
<evidence type="ECO:0000256" key="2">
    <source>
        <dbReference type="ARBA" id="ARBA00022692"/>
    </source>
</evidence>
<evidence type="ECO:0000259" key="6">
    <source>
        <dbReference type="Pfam" id="PF01490"/>
    </source>
</evidence>
<keyword evidence="8" id="KW-1185">Reference proteome</keyword>
<reference evidence="7" key="3">
    <citation type="submission" date="2025-09" db="UniProtKB">
        <authorList>
            <consortium name="Ensembl"/>
        </authorList>
    </citation>
    <scope>IDENTIFICATION</scope>
</reference>
<proteinExistence type="predicted"/>
<evidence type="ECO:0000256" key="4">
    <source>
        <dbReference type="ARBA" id="ARBA00023136"/>
    </source>
</evidence>
<organism evidence="7 8">
    <name type="scientific">Anabas testudineus</name>
    <name type="common">Climbing perch</name>
    <name type="synonym">Anthias testudineus</name>
    <dbReference type="NCBI Taxonomy" id="64144"/>
    <lineage>
        <taxon>Eukaryota</taxon>
        <taxon>Metazoa</taxon>
        <taxon>Chordata</taxon>
        <taxon>Craniata</taxon>
        <taxon>Vertebrata</taxon>
        <taxon>Euteleostomi</taxon>
        <taxon>Actinopterygii</taxon>
        <taxon>Neopterygii</taxon>
        <taxon>Teleostei</taxon>
        <taxon>Neoteleostei</taxon>
        <taxon>Acanthomorphata</taxon>
        <taxon>Anabantaria</taxon>
        <taxon>Anabantiformes</taxon>
        <taxon>Anabantoidei</taxon>
        <taxon>Anabantidae</taxon>
        <taxon>Anabas</taxon>
    </lineage>
</organism>
<dbReference type="GO" id="GO:0016020">
    <property type="term" value="C:membrane"/>
    <property type="evidence" value="ECO:0007669"/>
    <property type="project" value="UniProtKB-SubCell"/>
</dbReference>
<feature type="transmembrane region" description="Helical" evidence="5">
    <location>
        <begin position="20"/>
        <end position="45"/>
    </location>
</feature>
<dbReference type="Ensembl" id="ENSATET00000014546.2">
    <property type="protein sequence ID" value="ENSATEP00000014317.2"/>
    <property type="gene ID" value="ENSATEG00000009955.2"/>
</dbReference>
<evidence type="ECO:0000256" key="1">
    <source>
        <dbReference type="ARBA" id="ARBA00004141"/>
    </source>
</evidence>
<feature type="transmembrane region" description="Helical" evidence="5">
    <location>
        <begin position="243"/>
        <end position="266"/>
    </location>
</feature>
<evidence type="ECO:0000256" key="5">
    <source>
        <dbReference type="SAM" id="Phobius"/>
    </source>
</evidence>
<dbReference type="AlphaFoldDB" id="A0A3Q1HYY3"/>
<dbReference type="GeneTree" id="ENSGT00940000157764"/>
<dbReference type="GO" id="GO:0015179">
    <property type="term" value="F:L-amino acid transmembrane transporter activity"/>
    <property type="evidence" value="ECO:0007669"/>
    <property type="project" value="TreeGrafter"/>
</dbReference>
<dbReference type="InParanoid" id="A0A3Q1HYY3"/>
<dbReference type="STRING" id="64144.ENSATEP00000014317"/>
<keyword evidence="3 5" id="KW-1133">Transmembrane helix</keyword>
<dbReference type="OrthoDB" id="438545at2759"/>
<feature type="transmembrane region" description="Helical" evidence="5">
    <location>
        <begin position="362"/>
        <end position="384"/>
    </location>
</feature>
<feature type="transmembrane region" description="Helical" evidence="5">
    <location>
        <begin position="150"/>
        <end position="167"/>
    </location>
</feature>
<reference evidence="7" key="2">
    <citation type="submission" date="2025-08" db="UniProtKB">
        <authorList>
            <consortium name="Ensembl"/>
        </authorList>
    </citation>
    <scope>IDENTIFICATION</scope>
</reference>